<dbReference type="SUPFAM" id="SSF53383">
    <property type="entry name" value="PLP-dependent transferases"/>
    <property type="match status" value="1"/>
</dbReference>
<evidence type="ECO:0000256" key="3">
    <source>
        <dbReference type="ARBA" id="ARBA00022679"/>
    </source>
</evidence>
<dbReference type="Proteomes" id="UP000005522">
    <property type="component" value="Chromosome"/>
</dbReference>
<dbReference type="InterPro" id="IPR015422">
    <property type="entry name" value="PyrdxlP-dep_Trfase_small"/>
</dbReference>
<dbReference type="HOGENOM" id="CLU_017584_4_5_6"/>
<dbReference type="InterPro" id="IPR019878">
    <property type="entry name" value="DapC_beta/gammaproteobac"/>
</dbReference>
<dbReference type="InterPro" id="IPR015424">
    <property type="entry name" value="PyrdxlP-dep_Trfase"/>
</dbReference>
<keyword evidence="3 5" id="KW-0808">Transferase</keyword>
<dbReference type="PANTHER" id="PTHR42832">
    <property type="entry name" value="AMINO ACID AMINOTRANSFERASE"/>
    <property type="match status" value="1"/>
</dbReference>
<evidence type="ECO:0000256" key="1">
    <source>
        <dbReference type="ARBA" id="ARBA00001933"/>
    </source>
</evidence>
<dbReference type="GO" id="GO:0009016">
    <property type="term" value="F:succinyldiaminopimelate transaminase activity"/>
    <property type="evidence" value="ECO:0007669"/>
    <property type="project" value="UniProtKB-EC"/>
</dbReference>
<dbReference type="GO" id="GO:0009089">
    <property type="term" value="P:lysine biosynthetic process via diaminopimelate"/>
    <property type="evidence" value="ECO:0007669"/>
    <property type="project" value="InterPro"/>
</dbReference>
<accession>A0A059ZPV9</accession>
<dbReference type="GO" id="GO:0030170">
    <property type="term" value="F:pyridoxal phosphate binding"/>
    <property type="evidence" value="ECO:0007669"/>
    <property type="project" value="InterPro"/>
</dbReference>
<comment type="cofactor">
    <cofactor evidence="1">
        <name>pyridoxal 5'-phosphate</name>
        <dbReference type="ChEBI" id="CHEBI:597326"/>
    </cofactor>
</comment>
<dbReference type="CDD" id="cd00609">
    <property type="entry name" value="AAT_like"/>
    <property type="match status" value="1"/>
</dbReference>
<organism evidence="5 6">
    <name type="scientific">Acidithiobacillus caldus (strain ATCC 51756 / DSM 8584 / KU)</name>
    <dbReference type="NCBI Taxonomy" id="637389"/>
    <lineage>
        <taxon>Bacteria</taxon>
        <taxon>Pseudomonadati</taxon>
        <taxon>Pseudomonadota</taxon>
        <taxon>Acidithiobacillia</taxon>
        <taxon>Acidithiobacillales</taxon>
        <taxon>Acidithiobacillaceae</taxon>
        <taxon>Acidithiobacillus</taxon>
    </lineage>
</organism>
<evidence type="ECO:0000256" key="2">
    <source>
        <dbReference type="ARBA" id="ARBA00022576"/>
    </source>
</evidence>
<reference evidence="5 6" key="1">
    <citation type="journal article" date="2009" name="J. Bacteriol.">
        <title>Draft genome sequence of the extremely acidophilic bacterium Acidithiobacillus caldus ATCC 51756 reveals metabolic versatility in the genus Acidithiobacillus.</title>
        <authorList>
            <person name="Valdes J."/>
            <person name="Quatrini R."/>
            <person name="Hallberg K."/>
            <person name="Dopson M."/>
            <person name="Valenzuela P.D."/>
            <person name="Holmes D.S."/>
        </authorList>
    </citation>
    <scope>NUCLEOTIDE SEQUENCE [LARGE SCALE GENOMIC DNA]</scope>
    <source>
        <strain evidence="6">ATCC 51756 / DSM 8584 / KU</strain>
    </source>
</reference>
<name>A0A059ZPV9_ACICK</name>
<dbReference type="AlphaFoldDB" id="A0A059ZPV9"/>
<gene>
    <name evidence="5" type="ORF">Acaty_c1099</name>
</gene>
<evidence type="ECO:0000259" key="4">
    <source>
        <dbReference type="Pfam" id="PF00155"/>
    </source>
</evidence>
<dbReference type="EC" id="2.6.1.17" evidence="5"/>
<proteinExistence type="predicted"/>
<dbReference type="GeneID" id="92931317"/>
<dbReference type="eggNOG" id="COG0436">
    <property type="taxonomic scope" value="Bacteria"/>
</dbReference>
<dbReference type="Pfam" id="PF00155">
    <property type="entry name" value="Aminotran_1_2"/>
    <property type="match status" value="1"/>
</dbReference>
<dbReference type="KEGG" id="acz:Acaty_c1099"/>
<dbReference type="PANTHER" id="PTHR42832:SF3">
    <property type="entry name" value="L-GLUTAMINE--4-(METHYLSULFANYL)-2-OXOBUTANOATE AMINOTRANSFERASE"/>
    <property type="match status" value="1"/>
</dbReference>
<evidence type="ECO:0000313" key="5">
    <source>
        <dbReference type="EMBL" id="AIA54969.1"/>
    </source>
</evidence>
<dbReference type="RefSeq" id="WP_014002831.1">
    <property type="nucleotide sequence ID" value="NZ_CP005986.1"/>
</dbReference>
<dbReference type="InterPro" id="IPR004839">
    <property type="entry name" value="Aminotransferase_I/II_large"/>
</dbReference>
<dbReference type="InterPro" id="IPR015421">
    <property type="entry name" value="PyrdxlP-dep_Trfase_major"/>
</dbReference>
<dbReference type="NCBIfam" id="TIGR03538">
    <property type="entry name" value="DapC_gpp"/>
    <property type="match status" value="1"/>
</dbReference>
<feature type="domain" description="Aminotransferase class I/classII large" evidence="4">
    <location>
        <begin position="30"/>
        <end position="387"/>
    </location>
</feature>
<sequence>MNPGLASLQAYPFERLRRLLQDVRPPALPLVDFSIGEPRQQAPELVARALTASLQQGLAEYPKVLGEPALRQAIAAWTSRRFTLPTGFLDPDRCILPVNGTREALFSIAQTVINPCQDVKSLVLMPNPFYQIYEGAALLAGAKPHYLNCDPGSGQPDFRAIPESVWERSALLYVNSPHNPTGAALGGEELAWLVGQARRFGVVLAVDECYTEIYFRGPPTGVLSVAAQTGSLDSVLSFHSLSKRSSIPGARSGFVAGDPAILAQFLRYRTYLGAAMPPFIQAASRAAWSDEEHVVESRRSYARKFAAARDILGEHLDIQLPDGGFYLWPEVGDGEAFARELYAAEHVRCLPGAYLAREAHGLHPGHDRVRIALVGSEAECIEGLQRIRRFLDNRPHASSQEKESAWHS</sequence>
<keyword evidence="2 5" id="KW-0032">Aminotransferase</keyword>
<evidence type="ECO:0000313" key="6">
    <source>
        <dbReference type="Proteomes" id="UP000005522"/>
    </source>
</evidence>
<dbReference type="Gene3D" id="3.40.640.10">
    <property type="entry name" value="Type I PLP-dependent aspartate aminotransferase-like (Major domain)"/>
    <property type="match status" value="1"/>
</dbReference>
<dbReference type="EMBL" id="CP005986">
    <property type="protein sequence ID" value="AIA54969.1"/>
    <property type="molecule type" value="Genomic_DNA"/>
</dbReference>
<dbReference type="Gene3D" id="3.90.1150.10">
    <property type="entry name" value="Aspartate Aminotransferase, domain 1"/>
    <property type="match status" value="1"/>
</dbReference>
<protein>
    <submittedName>
        <fullName evidence="5">N-succinyl-L,L-diaminopimelate aminotransferase alternative</fullName>
        <ecNumber evidence="5">2.6.1.17</ecNumber>
    </submittedName>
</protein>
<dbReference type="InterPro" id="IPR050881">
    <property type="entry name" value="LL-DAP_aminotransferase"/>
</dbReference>